<dbReference type="EMBL" id="KZ293645">
    <property type="protein sequence ID" value="PBL02086.1"/>
    <property type="molecule type" value="Genomic_DNA"/>
</dbReference>
<gene>
    <name evidence="1" type="ORF">ARMGADRAFT_239135</name>
</gene>
<dbReference type="InParanoid" id="A0A2H3E3R6"/>
<proteinExistence type="predicted"/>
<reference evidence="2" key="1">
    <citation type="journal article" date="2017" name="Nat. Ecol. Evol.">
        <title>Genome expansion and lineage-specific genetic innovations in the forest pathogenic fungi Armillaria.</title>
        <authorList>
            <person name="Sipos G."/>
            <person name="Prasanna A.N."/>
            <person name="Walter M.C."/>
            <person name="O'Connor E."/>
            <person name="Balint B."/>
            <person name="Krizsan K."/>
            <person name="Kiss B."/>
            <person name="Hess J."/>
            <person name="Varga T."/>
            <person name="Slot J."/>
            <person name="Riley R."/>
            <person name="Boka B."/>
            <person name="Rigling D."/>
            <person name="Barry K."/>
            <person name="Lee J."/>
            <person name="Mihaltcheva S."/>
            <person name="LaButti K."/>
            <person name="Lipzen A."/>
            <person name="Waldron R."/>
            <person name="Moloney N.M."/>
            <person name="Sperisen C."/>
            <person name="Kredics L."/>
            <person name="Vagvoelgyi C."/>
            <person name="Patrignani A."/>
            <person name="Fitzpatrick D."/>
            <person name="Nagy I."/>
            <person name="Doyle S."/>
            <person name="Anderson J.B."/>
            <person name="Grigoriev I.V."/>
            <person name="Gueldener U."/>
            <person name="Muensterkoetter M."/>
            <person name="Nagy L.G."/>
        </authorList>
    </citation>
    <scope>NUCLEOTIDE SEQUENCE [LARGE SCALE GENOMIC DNA]</scope>
    <source>
        <strain evidence="2">Ar21-2</strain>
    </source>
</reference>
<keyword evidence="2" id="KW-1185">Reference proteome</keyword>
<dbReference type="Proteomes" id="UP000217790">
    <property type="component" value="Unassembled WGS sequence"/>
</dbReference>
<dbReference type="AlphaFoldDB" id="A0A2H3E3R6"/>
<accession>A0A2H3E3R6</accession>
<organism evidence="1 2">
    <name type="scientific">Armillaria gallica</name>
    <name type="common">Bulbous honey fungus</name>
    <name type="synonym">Armillaria bulbosa</name>
    <dbReference type="NCBI Taxonomy" id="47427"/>
    <lineage>
        <taxon>Eukaryota</taxon>
        <taxon>Fungi</taxon>
        <taxon>Dikarya</taxon>
        <taxon>Basidiomycota</taxon>
        <taxon>Agaricomycotina</taxon>
        <taxon>Agaricomycetes</taxon>
        <taxon>Agaricomycetidae</taxon>
        <taxon>Agaricales</taxon>
        <taxon>Marasmiineae</taxon>
        <taxon>Physalacriaceae</taxon>
        <taxon>Armillaria</taxon>
    </lineage>
</organism>
<dbReference type="OrthoDB" id="3039730at2759"/>
<name>A0A2H3E3R6_ARMGA</name>
<protein>
    <submittedName>
        <fullName evidence="1">Uncharacterized protein</fullName>
    </submittedName>
</protein>
<evidence type="ECO:0000313" key="2">
    <source>
        <dbReference type="Proteomes" id="UP000217790"/>
    </source>
</evidence>
<evidence type="ECO:0000313" key="1">
    <source>
        <dbReference type="EMBL" id="PBL02086.1"/>
    </source>
</evidence>
<sequence>MSPSLDTDMRAAVHCTLGPTLIQHVEQNVSKEVLSLTVSQFAELYPTLQQSVPAEDLRYPFGAANIFAQLIGANPRSDLAQLLRIVWAKFLVNEEADTLSQGELHLDIYTRF</sequence>